<organism evidence="1 2">
    <name type="scientific">Pseudomonas amygdali pv. eriobotryae</name>
    <dbReference type="NCBI Taxonomy" id="129137"/>
    <lineage>
        <taxon>Bacteria</taxon>
        <taxon>Pseudomonadati</taxon>
        <taxon>Pseudomonadota</taxon>
        <taxon>Gammaproteobacteria</taxon>
        <taxon>Pseudomonadales</taxon>
        <taxon>Pseudomonadaceae</taxon>
        <taxon>Pseudomonas</taxon>
        <taxon>Pseudomonas amygdali</taxon>
    </lineage>
</organism>
<dbReference type="AlphaFoldDB" id="A0A3M3X599"/>
<protein>
    <recommendedName>
        <fullName evidence="3">Head decoration protein</fullName>
    </recommendedName>
</protein>
<dbReference type="EMBL" id="RBPV01000058">
    <property type="protein sequence ID" value="RMO65135.1"/>
    <property type="molecule type" value="Genomic_DNA"/>
</dbReference>
<sequence>MSRALRVADQENIMSNPTRQTYVPSHLSAGAFPVVIETGIIAAGQKLKRGAVLGQVDASGEYVLSAAAADNGSQAPKAVLDQDVDTTGGAFPASILLTGEVLGSELMLGEGLSLAKAKAALRPLCLFIR</sequence>
<evidence type="ECO:0000313" key="1">
    <source>
        <dbReference type="EMBL" id="RMO65135.1"/>
    </source>
</evidence>
<dbReference type="Gene3D" id="2.40.300.10">
    <property type="entry name" value="Head decoration protein D"/>
    <property type="match status" value="1"/>
</dbReference>
<name>A0A3M3X599_PSEA0</name>
<evidence type="ECO:0000313" key="2">
    <source>
        <dbReference type="Proteomes" id="UP000275613"/>
    </source>
</evidence>
<comment type="caution">
    <text evidence="1">The sequence shown here is derived from an EMBL/GenBank/DDBJ whole genome shotgun (WGS) entry which is preliminary data.</text>
</comment>
<dbReference type="InterPro" id="IPR004195">
    <property type="entry name" value="Head_decoration_D"/>
</dbReference>
<proteinExistence type="predicted"/>
<dbReference type="Pfam" id="PF02924">
    <property type="entry name" value="HDPD"/>
    <property type="match status" value="1"/>
</dbReference>
<reference evidence="1 2" key="1">
    <citation type="submission" date="2018-08" db="EMBL/GenBank/DDBJ databases">
        <title>Recombination of ecologically and evolutionarily significant loci maintains genetic cohesion in the Pseudomonas syringae species complex.</title>
        <authorList>
            <person name="Dillon M."/>
            <person name="Thakur S."/>
            <person name="Almeida R.N.D."/>
            <person name="Weir B.S."/>
            <person name="Guttman D.S."/>
        </authorList>
    </citation>
    <scope>NUCLEOTIDE SEQUENCE [LARGE SCALE GENOMIC DNA]</scope>
    <source>
        <strain evidence="1 2">ICMP 4316</strain>
    </source>
</reference>
<evidence type="ECO:0008006" key="3">
    <source>
        <dbReference type="Google" id="ProtNLM"/>
    </source>
</evidence>
<gene>
    <name evidence="1" type="ORF">ALQ39_01419</name>
</gene>
<dbReference type="Proteomes" id="UP000275613">
    <property type="component" value="Unassembled WGS sequence"/>
</dbReference>
<accession>A0A3M3X599</accession>